<dbReference type="Proteomes" id="UP000451471">
    <property type="component" value="Unassembled WGS sequence"/>
</dbReference>
<dbReference type="EMBL" id="WSZK01000015">
    <property type="protein sequence ID" value="MWG34321.1"/>
    <property type="molecule type" value="Genomic_DNA"/>
</dbReference>
<sequence>MNPVALPGRVVGRALAWASAKPLVVSGAVMAIAATTVLSMRVRELSAPDVTLRSVSPAVVSAVLVAHPAYAVAVLVGVGVVVFWR</sequence>
<keyword evidence="1" id="KW-0812">Transmembrane</keyword>
<name>A0A6B0GKB3_9EURY</name>
<evidence type="ECO:0000256" key="1">
    <source>
        <dbReference type="SAM" id="Phobius"/>
    </source>
</evidence>
<accession>A0A6B0GKB3</accession>
<gene>
    <name evidence="2" type="ORF">GQS65_07425</name>
</gene>
<keyword evidence="1" id="KW-1133">Transmembrane helix</keyword>
<feature type="transmembrane region" description="Helical" evidence="1">
    <location>
        <begin position="23"/>
        <end position="42"/>
    </location>
</feature>
<protein>
    <submittedName>
        <fullName evidence="2">Uncharacterized protein</fullName>
    </submittedName>
</protein>
<keyword evidence="1" id="KW-0472">Membrane</keyword>
<dbReference type="RefSeq" id="WP_158204019.1">
    <property type="nucleotide sequence ID" value="NZ_WSZK01000015.1"/>
</dbReference>
<organism evidence="2 3">
    <name type="scientific">Halomarina oriensis</name>
    <dbReference type="NCBI Taxonomy" id="671145"/>
    <lineage>
        <taxon>Archaea</taxon>
        <taxon>Methanobacteriati</taxon>
        <taxon>Methanobacteriota</taxon>
        <taxon>Stenosarchaea group</taxon>
        <taxon>Halobacteria</taxon>
        <taxon>Halobacteriales</taxon>
        <taxon>Natronomonadaceae</taxon>
        <taxon>Halomarina</taxon>
    </lineage>
</organism>
<reference evidence="2 3" key="1">
    <citation type="submission" date="2019-12" db="EMBL/GenBank/DDBJ databases">
        <title>Halocatena pleomorpha gen. nov. sp. nov., an extremely halophilic archaeon of family Halobacteriaceae isolated from saltpan soil.</title>
        <authorList>
            <person name="Pal Y."/>
            <person name="Verma A."/>
            <person name="Krishnamurthi S."/>
            <person name="Kumar P."/>
        </authorList>
    </citation>
    <scope>NUCLEOTIDE SEQUENCE [LARGE SCALE GENOMIC DNA]</scope>
    <source>
        <strain evidence="2 3">JCM 16495</strain>
    </source>
</reference>
<dbReference type="AlphaFoldDB" id="A0A6B0GKB3"/>
<evidence type="ECO:0000313" key="3">
    <source>
        <dbReference type="Proteomes" id="UP000451471"/>
    </source>
</evidence>
<evidence type="ECO:0000313" key="2">
    <source>
        <dbReference type="EMBL" id="MWG34321.1"/>
    </source>
</evidence>
<comment type="caution">
    <text evidence="2">The sequence shown here is derived from an EMBL/GenBank/DDBJ whole genome shotgun (WGS) entry which is preliminary data.</text>
</comment>
<feature type="transmembrane region" description="Helical" evidence="1">
    <location>
        <begin position="62"/>
        <end position="84"/>
    </location>
</feature>
<keyword evidence="3" id="KW-1185">Reference proteome</keyword>
<proteinExistence type="predicted"/>